<comment type="caution">
    <text evidence="1">The sequence shown here is derived from an EMBL/GenBank/DDBJ whole genome shotgun (WGS) entry which is preliminary data.</text>
</comment>
<proteinExistence type="predicted"/>
<dbReference type="EMBL" id="LAZR01023226">
    <property type="protein sequence ID" value="KKL79244.1"/>
    <property type="molecule type" value="Genomic_DNA"/>
</dbReference>
<accession>A0A0F9EYY6</accession>
<gene>
    <name evidence="1" type="ORF">LCGC14_2016770</name>
</gene>
<evidence type="ECO:0000313" key="1">
    <source>
        <dbReference type="EMBL" id="KKL79244.1"/>
    </source>
</evidence>
<protein>
    <submittedName>
        <fullName evidence="1">Uncharacterized protein</fullName>
    </submittedName>
</protein>
<organism evidence="1">
    <name type="scientific">marine sediment metagenome</name>
    <dbReference type="NCBI Taxonomy" id="412755"/>
    <lineage>
        <taxon>unclassified sequences</taxon>
        <taxon>metagenomes</taxon>
        <taxon>ecological metagenomes</taxon>
    </lineage>
</organism>
<reference evidence="1" key="1">
    <citation type="journal article" date="2015" name="Nature">
        <title>Complex archaea that bridge the gap between prokaryotes and eukaryotes.</title>
        <authorList>
            <person name="Spang A."/>
            <person name="Saw J.H."/>
            <person name="Jorgensen S.L."/>
            <person name="Zaremba-Niedzwiedzka K."/>
            <person name="Martijn J."/>
            <person name="Lind A.E."/>
            <person name="van Eijk R."/>
            <person name="Schleper C."/>
            <person name="Guy L."/>
            <person name="Ettema T.J."/>
        </authorList>
    </citation>
    <scope>NUCLEOTIDE SEQUENCE</scope>
</reference>
<sequence length="175" mass="19662">MSKYKAGKRDWMPATVQQQSITAQKIGTATGNMLTKLSNNPVDAEHNHNSSNKWTYSGFSPKASMYHVWRCEGATPDKPRREVDMVLFDPLRFDPDSQAGRGQCSMRQCVGNAVMMSATRHLAYCGKCVLRYTINDRPCPATMLQMCLEVQALNVGLPEHMKRTCTVCERERIAA</sequence>
<name>A0A0F9EYY6_9ZZZZ</name>
<dbReference type="AlphaFoldDB" id="A0A0F9EYY6"/>